<dbReference type="Proteomes" id="UP000785200">
    <property type="component" value="Unassembled WGS sequence"/>
</dbReference>
<protein>
    <submittedName>
        <fullName evidence="2">Uncharacterized protein</fullName>
    </submittedName>
</protein>
<organism evidence="2 3">
    <name type="scientific">Hyphodiscus hymeniophilus</name>
    <dbReference type="NCBI Taxonomy" id="353542"/>
    <lineage>
        <taxon>Eukaryota</taxon>
        <taxon>Fungi</taxon>
        <taxon>Dikarya</taxon>
        <taxon>Ascomycota</taxon>
        <taxon>Pezizomycotina</taxon>
        <taxon>Leotiomycetes</taxon>
        <taxon>Helotiales</taxon>
        <taxon>Hyphodiscaceae</taxon>
        <taxon>Hyphodiscus</taxon>
    </lineage>
</organism>
<evidence type="ECO:0000256" key="1">
    <source>
        <dbReference type="SAM" id="SignalP"/>
    </source>
</evidence>
<dbReference type="OrthoDB" id="5226533at2759"/>
<accession>A0A9P7B0B9</accession>
<name>A0A9P7B0B9_9HELO</name>
<comment type="caution">
    <text evidence="2">The sequence shown here is derived from an EMBL/GenBank/DDBJ whole genome shotgun (WGS) entry which is preliminary data.</text>
</comment>
<feature type="signal peptide" evidence="1">
    <location>
        <begin position="1"/>
        <end position="15"/>
    </location>
</feature>
<dbReference type="EMBL" id="VNKQ01000003">
    <property type="protein sequence ID" value="KAG0652036.1"/>
    <property type="molecule type" value="Genomic_DNA"/>
</dbReference>
<keyword evidence="3" id="KW-1185">Reference proteome</keyword>
<feature type="chain" id="PRO_5040323919" evidence="1">
    <location>
        <begin position="16"/>
        <end position="85"/>
    </location>
</feature>
<evidence type="ECO:0000313" key="2">
    <source>
        <dbReference type="EMBL" id="KAG0652036.1"/>
    </source>
</evidence>
<evidence type="ECO:0000313" key="3">
    <source>
        <dbReference type="Proteomes" id="UP000785200"/>
    </source>
</evidence>
<proteinExistence type="predicted"/>
<keyword evidence="1" id="KW-0732">Signal</keyword>
<sequence length="85" mass="8922">MTTFQFLSLAPVASASYPSTPVTKSPVQSSAKIATIPEENVELNARRSSSVASEANGKLRFLKLGPVHYGVGDGLGDWSDVAIAE</sequence>
<gene>
    <name evidence="2" type="ORF">D0Z07_0904</name>
</gene>
<dbReference type="AlphaFoldDB" id="A0A9P7B0B9"/>
<reference evidence="2" key="1">
    <citation type="submission" date="2019-07" db="EMBL/GenBank/DDBJ databases">
        <title>Hyphodiscus hymeniophilus genome sequencing and assembly.</title>
        <authorList>
            <person name="Kramer G."/>
            <person name="Nodwell J."/>
        </authorList>
    </citation>
    <scope>NUCLEOTIDE SEQUENCE</scope>
    <source>
        <strain evidence="2">ATCC 34498</strain>
    </source>
</reference>